<protein>
    <submittedName>
        <fullName evidence="1">Uncharacterized protein</fullName>
    </submittedName>
</protein>
<dbReference type="EMBL" id="SNRY01000460">
    <property type="protein sequence ID" value="KAA6340445.1"/>
    <property type="molecule type" value="Genomic_DNA"/>
</dbReference>
<accession>A0A5J4S4L8</accession>
<organism evidence="1">
    <name type="scientific">termite gut metagenome</name>
    <dbReference type="NCBI Taxonomy" id="433724"/>
    <lineage>
        <taxon>unclassified sequences</taxon>
        <taxon>metagenomes</taxon>
        <taxon>organismal metagenomes</taxon>
    </lineage>
</organism>
<gene>
    <name evidence="1" type="ORF">EZS27_011693</name>
</gene>
<sequence length="87" mass="10271">MSKIIEKYDFTVEDKHGNDVRVFARIEKEKSLYYWYVSHLTKPQDADGIGLYYASNTESTFENAKAFLYSYIAMMKRSKVVVPNEHY</sequence>
<name>A0A5J4S4L8_9ZZZZ</name>
<evidence type="ECO:0000313" key="1">
    <source>
        <dbReference type="EMBL" id="KAA6340445.1"/>
    </source>
</evidence>
<proteinExistence type="predicted"/>
<reference evidence="1" key="1">
    <citation type="submission" date="2019-03" db="EMBL/GenBank/DDBJ databases">
        <title>Single cell metagenomics reveals metabolic interactions within the superorganism composed of flagellate Streblomastix strix and complex community of Bacteroidetes bacteria on its surface.</title>
        <authorList>
            <person name="Treitli S.C."/>
            <person name="Kolisko M."/>
            <person name="Husnik F."/>
            <person name="Keeling P."/>
            <person name="Hampl V."/>
        </authorList>
    </citation>
    <scope>NUCLEOTIDE SEQUENCE</scope>
    <source>
        <strain evidence="1">STM</strain>
    </source>
</reference>
<dbReference type="AlphaFoldDB" id="A0A5J4S4L8"/>
<comment type="caution">
    <text evidence="1">The sequence shown here is derived from an EMBL/GenBank/DDBJ whole genome shotgun (WGS) entry which is preliminary data.</text>
</comment>